<dbReference type="InterPro" id="IPR038441">
    <property type="entry name" value="THAP_Znf_sf"/>
</dbReference>
<gene>
    <name evidence="7" type="ORF">SPLIT_LOCUS12237</name>
</gene>
<protein>
    <recommendedName>
        <fullName evidence="6">THAP-type domain-containing protein</fullName>
    </recommendedName>
</protein>
<evidence type="ECO:0000256" key="2">
    <source>
        <dbReference type="ARBA" id="ARBA00022771"/>
    </source>
</evidence>
<evidence type="ECO:0000313" key="8">
    <source>
        <dbReference type="Proteomes" id="UP001153321"/>
    </source>
</evidence>
<dbReference type="GO" id="GO:0008270">
    <property type="term" value="F:zinc ion binding"/>
    <property type="evidence" value="ECO:0007669"/>
    <property type="project" value="UniProtKB-KW"/>
</dbReference>
<dbReference type="PROSITE" id="PS50950">
    <property type="entry name" value="ZF_THAP"/>
    <property type="match status" value="1"/>
</dbReference>
<name>A0A9P0N924_SPOLI</name>
<dbReference type="Proteomes" id="UP001153321">
    <property type="component" value="Chromosome 9"/>
</dbReference>
<dbReference type="GO" id="GO:0003677">
    <property type="term" value="F:DNA binding"/>
    <property type="evidence" value="ECO:0007669"/>
    <property type="project" value="UniProtKB-UniRule"/>
</dbReference>
<sequence length="338" mass="37722">MRKCCVIGCNATNKTHRLFNFPKNDKLRELWLSFLIPVNAMLSGLSKDQLISRYVCQKHFDRHQFDGTGNRLQHGYPSLFTSMEILHGVPLRSTADNDLSDHNYAKQPTVSQNPTDFTSKVKNNILIPCTAASSSQTTSIVKIVSNKLTSKIDNDTALTPCAAASSSQTTSIVEIVSNKPISNIDGEPTDLIGNVEQIQIETPSNISNLNKGGNKMINRCRSFASSMTKMADNESNMQTPFSGDDARSISNNHLFSKQFGKLPKQAQDFLLMQLKMANRKKEAMRFTTNEKLLCLSLMKDSPQGYMVLQKMFNLPSKRTIARFAQNVKFGVRVQAQSK</sequence>
<dbReference type="Gene3D" id="6.20.210.20">
    <property type="entry name" value="THAP domain"/>
    <property type="match status" value="1"/>
</dbReference>
<organism evidence="7 8">
    <name type="scientific">Spodoptera littoralis</name>
    <name type="common">Egyptian cotton leafworm</name>
    <dbReference type="NCBI Taxonomy" id="7109"/>
    <lineage>
        <taxon>Eukaryota</taxon>
        <taxon>Metazoa</taxon>
        <taxon>Ecdysozoa</taxon>
        <taxon>Arthropoda</taxon>
        <taxon>Hexapoda</taxon>
        <taxon>Insecta</taxon>
        <taxon>Pterygota</taxon>
        <taxon>Neoptera</taxon>
        <taxon>Endopterygota</taxon>
        <taxon>Lepidoptera</taxon>
        <taxon>Glossata</taxon>
        <taxon>Ditrysia</taxon>
        <taxon>Noctuoidea</taxon>
        <taxon>Noctuidae</taxon>
        <taxon>Amphipyrinae</taxon>
        <taxon>Spodoptera</taxon>
    </lineage>
</organism>
<dbReference type="SUPFAM" id="SSF57716">
    <property type="entry name" value="Glucocorticoid receptor-like (DNA-binding domain)"/>
    <property type="match status" value="1"/>
</dbReference>
<evidence type="ECO:0000259" key="6">
    <source>
        <dbReference type="PROSITE" id="PS50950"/>
    </source>
</evidence>
<evidence type="ECO:0000313" key="7">
    <source>
        <dbReference type="EMBL" id="CAH1646886.1"/>
    </source>
</evidence>
<keyword evidence="2 5" id="KW-0863">Zinc-finger</keyword>
<keyword evidence="8" id="KW-1185">Reference proteome</keyword>
<dbReference type="AlphaFoldDB" id="A0A9P0N924"/>
<evidence type="ECO:0000256" key="3">
    <source>
        <dbReference type="ARBA" id="ARBA00022833"/>
    </source>
</evidence>
<evidence type="ECO:0000256" key="5">
    <source>
        <dbReference type="PROSITE-ProRule" id="PRU00309"/>
    </source>
</evidence>
<dbReference type="Pfam" id="PF05485">
    <property type="entry name" value="THAP"/>
    <property type="match status" value="1"/>
</dbReference>
<dbReference type="InterPro" id="IPR006612">
    <property type="entry name" value="THAP_Znf"/>
</dbReference>
<evidence type="ECO:0000256" key="4">
    <source>
        <dbReference type="ARBA" id="ARBA00023125"/>
    </source>
</evidence>
<evidence type="ECO:0000256" key="1">
    <source>
        <dbReference type="ARBA" id="ARBA00022723"/>
    </source>
</evidence>
<proteinExistence type="predicted"/>
<accession>A0A9P0N924</accession>
<feature type="domain" description="THAP-type" evidence="6">
    <location>
        <begin position="1"/>
        <end position="80"/>
    </location>
</feature>
<dbReference type="SMART" id="SM00980">
    <property type="entry name" value="THAP"/>
    <property type="match status" value="1"/>
</dbReference>
<dbReference type="EMBL" id="LR824540">
    <property type="protein sequence ID" value="CAH1646886.1"/>
    <property type="molecule type" value="Genomic_DNA"/>
</dbReference>
<keyword evidence="1" id="KW-0479">Metal-binding</keyword>
<keyword evidence="3" id="KW-0862">Zinc</keyword>
<keyword evidence="4 5" id="KW-0238">DNA-binding</keyword>
<reference evidence="7" key="1">
    <citation type="submission" date="2022-02" db="EMBL/GenBank/DDBJ databases">
        <authorList>
            <person name="King R."/>
        </authorList>
    </citation>
    <scope>NUCLEOTIDE SEQUENCE</scope>
</reference>